<evidence type="ECO:0000256" key="1">
    <source>
        <dbReference type="SAM" id="Phobius"/>
    </source>
</evidence>
<protein>
    <recommendedName>
        <fullName evidence="4">Cell wall hydrolase interfering with FtsZ ring assembly</fullName>
    </recommendedName>
</protein>
<keyword evidence="1" id="KW-1133">Transmembrane helix</keyword>
<keyword evidence="3" id="KW-1185">Reference proteome</keyword>
<sequence length="126" mass="13431">MTTVIRPQSSTTAGGWADRATSTSAEVWDIADSMPFAASARNCHAVRPLSRETRTFERAGVAKETGRRSARVEFEPGRENRDNFILGSVLTAALLIGSAFGGVFTNQEGQAQSESAAVQVASAQLR</sequence>
<organism evidence="2 3">
    <name type="scientific">Corynebacterium stercoris</name>
    <dbReference type="NCBI Taxonomy" id="2943490"/>
    <lineage>
        <taxon>Bacteria</taxon>
        <taxon>Bacillati</taxon>
        <taxon>Actinomycetota</taxon>
        <taxon>Actinomycetes</taxon>
        <taxon>Mycobacteriales</taxon>
        <taxon>Corynebacteriaceae</taxon>
        <taxon>Corynebacterium</taxon>
    </lineage>
</organism>
<name>A0ABT1FZP1_9CORY</name>
<dbReference type="RefSeq" id="WP_253576315.1">
    <property type="nucleotide sequence ID" value="NZ_JAMFTQ010000002.1"/>
</dbReference>
<proteinExistence type="predicted"/>
<evidence type="ECO:0008006" key="4">
    <source>
        <dbReference type="Google" id="ProtNLM"/>
    </source>
</evidence>
<dbReference type="EMBL" id="JAMFTQ010000002">
    <property type="protein sequence ID" value="MCP1387237.1"/>
    <property type="molecule type" value="Genomic_DNA"/>
</dbReference>
<accession>A0ABT1FZP1</accession>
<dbReference type="Proteomes" id="UP001204000">
    <property type="component" value="Unassembled WGS sequence"/>
</dbReference>
<feature type="transmembrane region" description="Helical" evidence="1">
    <location>
        <begin position="84"/>
        <end position="104"/>
    </location>
</feature>
<keyword evidence="1" id="KW-0472">Membrane</keyword>
<comment type="caution">
    <text evidence="2">The sequence shown here is derived from an EMBL/GenBank/DDBJ whole genome shotgun (WGS) entry which is preliminary data.</text>
</comment>
<gene>
    <name evidence="2" type="ORF">M5J20_03420</name>
</gene>
<evidence type="ECO:0000313" key="2">
    <source>
        <dbReference type="EMBL" id="MCP1387237.1"/>
    </source>
</evidence>
<reference evidence="2" key="1">
    <citation type="submission" date="2022-05" db="EMBL/GenBank/DDBJ databases">
        <title>Corynebacterium sp. TA-R-1 sp. nov., isolated from human feces.</title>
        <authorList>
            <person name="Shamsuzzaman M."/>
            <person name="Dahal R.H."/>
        </authorList>
    </citation>
    <scope>NUCLEOTIDE SEQUENCE</scope>
    <source>
        <strain evidence="2">TA-R-1</strain>
    </source>
</reference>
<keyword evidence="1" id="KW-0812">Transmembrane</keyword>
<evidence type="ECO:0000313" key="3">
    <source>
        <dbReference type="Proteomes" id="UP001204000"/>
    </source>
</evidence>